<dbReference type="GO" id="GO:0006749">
    <property type="term" value="P:glutathione metabolic process"/>
    <property type="evidence" value="ECO:0007669"/>
    <property type="project" value="TreeGrafter"/>
</dbReference>
<dbReference type="InterPro" id="IPR014440">
    <property type="entry name" value="HCCAis_GSTk"/>
</dbReference>
<dbReference type="Pfam" id="PF01323">
    <property type="entry name" value="DSBA"/>
    <property type="match status" value="1"/>
</dbReference>
<dbReference type="GO" id="GO:0004602">
    <property type="term" value="F:glutathione peroxidase activity"/>
    <property type="evidence" value="ECO:0007669"/>
    <property type="project" value="TreeGrafter"/>
</dbReference>
<comment type="similarity">
    <text evidence="1">Belongs to the GST superfamily. NadH family.</text>
</comment>
<feature type="domain" description="DSBA-like thioredoxin" evidence="3">
    <location>
        <begin position="5"/>
        <end position="196"/>
    </location>
</feature>
<dbReference type="AlphaFoldDB" id="A0A1Y2L0C2"/>
<evidence type="ECO:0000313" key="4">
    <source>
        <dbReference type="EMBL" id="OSQ37165.1"/>
    </source>
</evidence>
<reference evidence="4 5" key="1">
    <citation type="submission" date="2014-03" db="EMBL/GenBank/DDBJ databases">
        <title>The draft genome sequence of Thalassospira mesophila JCM 18969.</title>
        <authorList>
            <person name="Lai Q."/>
            <person name="Shao Z."/>
        </authorList>
    </citation>
    <scope>NUCLEOTIDE SEQUENCE [LARGE SCALE GENOMIC DNA]</scope>
    <source>
        <strain evidence="4 5">JCM 18969</strain>
    </source>
</reference>
<keyword evidence="1" id="KW-0413">Isomerase</keyword>
<proteinExistence type="inferred from homology"/>
<evidence type="ECO:0000256" key="2">
    <source>
        <dbReference type="PIRSR" id="PIRSR006386-1"/>
    </source>
</evidence>
<comment type="catalytic activity">
    <reaction evidence="1">
        <text>2-hydroxychromene-2-carboxylate = (3E)-4-(2-hydroxyphenyl)-2-oxobut-3-enoate</text>
        <dbReference type="Rhea" id="RHEA:27401"/>
        <dbReference type="ChEBI" id="CHEBI:59350"/>
        <dbReference type="ChEBI" id="CHEBI:59353"/>
        <dbReference type="EC" id="5.99.1.4"/>
    </reaction>
</comment>
<keyword evidence="5" id="KW-1185">Reference proteome</keyword>
<sequence>MSRIITHYFFVQSPWAFFGIRRAIEIAARHNAKIDHRPVKSSEIFKHGGGVPLKQRPVPRQAYRMVELKRWRSYLDIPLNETPEFFPINESLAAGTIIAAKLDGQDVSNLIETIMRDIWVNQRDAASPDVIAAALHHNGLSSDYLELAGDGAVLDTYDAYTEDAKTANIFGVPTYFLGDEMFWGQDRLEFVERALATQD</sequence>
<dbReference type="InterPro" id="IPR036249">
    <property type="entry name" value="Thioredoxin-like_sf"/>
</dbReference>
<dbReference type="RefSeq" id="WP_085584060.1">
    <property type="nucleotide sequence ID" value="NZ_JFKA01000007.1"/>
</dbReference>
<dbReference type="PANTHER" id="PTHR42943">
    <property type="entry name" value="GLUTATHIONE S-TRANSFERASE KAPPA"/>
    <property type="match status" value="1"/>
</dbReference>
<dbReference type="Proteomes" id="UP000193391">
    <property type="component" value="Unassembled WGS sequence"/>
</dbReference>
<feature type="active site" description="Nucleophile" evidence="2">
    <location>
        <position position="13"/>
    </location>
</feature>
<dbReference type="SUPFAM" id="SSF52833">
    <property type="entry name" value="Thioredoxin-like"/>
    <property type="match status" value="1"/>
</dbReference>
<evidence type="ECO:0000313" key="5">
    <source>
        <dbReference type="Proteomes" id="UP000193391"/>
    </source>
</evidence>
<dbReference type="PIRSF" id="PIRSF006386">
    <property type="entry name" value="HCCAis_GSTk"/>
    <property type="match status" value="1"/>
</dbReference>
<evidence type="ECO:0000256" key="1">
    <source>
        <dbReference type="PIRNR" id="PIRNR006386"/>
    </source>
</evidence>
<protein>
    <recommendedName>
        <fullName evidence="1">2-hydroxychromene-2-carboxylate isomerase</fullName>
        <ecNumber evidence="1">5.99.1.4</ecNumber>
    </recommendedName>
</protein>
<gene>
    <name evidence="4" type="ORF">TMES_15160</name>
</gene>
<dbReference type="InterPro" id="IPR051924">
    <property type="entry name" value="GST_Kappa/NadH"/>
</dbReference>
<dbReference type="EC" id="5.99.1.4" evidence="1"/>
<dbReference type="Gene3D" id="3.40.30.10">
    <property type="entry name" value="Glutaredoxin"/>
    <property type="match status" value="1"/>
</dbReference>
<dbReference type="GO" id="GO:1901170">
    <property type="term" value="P:naphthalene catabolic process"/>
    <property type="evidence" value="ECO:0007669"/>
    <property type="project" value="InterPro"/>
</dbReference>
<dbReference type="InterPro" id="IPR044087">
    <property type="entry name" value="NahD-like"/>
</dbReference>
<evidence type="ECO:0000259" key="3">
    <source>
        <dbReference type="Pfam" id="PF01323"/>
    </source>
</evidence>
<dbReference type="PANTHER" id="PTHR42943:SF2">
    <property type="entry name" value="GLUTATHIONE S-TRANSFERASE KAPPA 1"/>
    <property type="match status" value="1"/>
</dbReference>
<dbReference type="GO" id="GO:0018845">
    <property type="term" value="F:2-hydroxychromene-2-carboxylate isomerase activity"/>
    <property type="evidence" value="ECO:0007669"/>
    <property type="project" value="UniProtKB-UniRule"/>
</dbReference>
<organism evidence="4 5">
    <name type="scientific">Thalassospira mesophila</name>
    <dbReference type="NCBI Taxonomy" id="1293891"/>
    <lineage>
        <taxon>Bacteria</taxon>
        <taxon>Pseudomonadati</taxon>
        <taxon>Pseudomonadota</taxon>
        <taxon>Alphaproteobacteria</taxon>
        <taxon>Rhodospirillales</taxon>
        <taxon>Thalassospiraceae</taxon>
        <taxon>Thalassospira</taxon>
    </lineage>
</organism>
<dbReference type="InterPro" id="IPR001853">
    <property type="entry name" value="DSBA-like_thioredoxin_dom"/>
</dbReference>
<accession>A0A1Y2L0C2</accession>
<name>A0A1Y2L0C2_9PROT</name>
<dbReference type="GO" id="GO:0004364">
    <property type="term" value="F:glutathione transferase activity"/>
    <property type="evidence" value="ECO:0007669"/>
    <property type="project" value="TreeGrafter"/>
</dbReference>
<dbReference type="OrthoDB" id="5244108at2"/>
<comment type="caution">
    <text evidence="4">The sequence shown here is derived from an EMBL/GenBank/DDBJ whole genome shotgun (WGS) entry which is preliminary data.</text>
</comment>
<dbReference type="CDD" id="cd03022">
    <property type="entry name" value="DsbA_HCCA_Iso"/>
    <property type="match status" value="1"/>
</dbReference>
<dbReference type="EMBL" id="JFKA01000007">
    <property type="protein sequence ID" value="OSQ37165.1"/>
    <property type="molecule type" value="Genomic_DNA"/>
</dbReference>